<evidence type="ECO:0000313" key="1">
    <source>
        <dbReference type="EMBL" id="MVN88521.1"/>
    </source>
</evidence>
<name>A0A7C9LSW0_9DEIO</name>
<organism evidence="1 2">
    <name type="scientific">Deinococcus arboris</name>
    <dbReference type="NCBI Taxonomy" id="2682977"/>
    <lineage>
        <taxon>Bacteria</taxon>
        <taxon>Thermotogati</taxon>
        <taxon>Deinococcota</taxon>
        <taxon>Deinococci</taxon>
        <taxon>Deinococcales</taxon>
        <taxon>Deinococcaceae</taxon>
        <taxon>Deinococcus</taxon>
    </lineage>
</organism>
<sequence>MGPYDFDLILRGGEPPFTGKVLEQLMGLEYRFGDHVTFPDQVFALVEGQWWRMMIDGPMLYLQHWDQAPEACEIPEEDMFWLLRDLGEELSLRGETLTGWSYGERNHVPSLSLNFQNGRQVTFLSIDGDGWSSLEVTRWEISHLK</sequence>
<dbReference type="AlphaFoldDB" id="A0A7C9LSW0"/>
<protein>
    <submittedName>
        <fullName evidence="1">Uncharacterized protein</fullName>
    </submittedName>
</protein>
<keyword evidence="2" id="KW-1185">Reference proteome</keyword>
<dbReference type="Proteomes" id="UP000483286">
    <property type="component" value="Unassembled WGS sequence"/>
</dbReference>
<dbReference type="EMBL" id="WQLB01000029">
    <property type="protein sequence ID" value="MVN88521.1"/>
    <property type="molecule type" value="Genomic_DNA"/>
</dbReference>
<gene>
    <name evidence="1" type="ORF">GO986_17415</name>
</gene>
<comment type="caution">
    <text evidence="1">The sequence shown here is derived from an EMBL/GenBank/DDBJ whole genome shotgun (WGS) entry which is preliminary data.</text>
</comment>
<reference evidence="1 2" key="1">
    <citation type="submission" date="2019-12" db="EMBL/GenBank/DDBJ databases">
        <title>Deinococcus sp. HMF7620 Genome sequencing and assembly.</title>
        <authorList>
            <person name="Kang H."/>
            <person name="Kim H."/>
            <person name="Joh K."/>
        </authorList>
    </citation>
    <scope>NUCLEOTIDE SEQUENCE [LARGE SCALE GENOMIC DNA]</scope>
    <source>
        <strain evidence="1 2">HMF7620</strain>
    </source>
</reference>
<proteinExistence type="predicted"/>
<accession>A0A7C9LSW0</accession>
<evidence type="ECO:0000313" key="2">
    <source>
        <dbReference type="Proteomes" id="UP000483286"/>
    </source>
</evidence>
<dbReference type="RefSeq" id="WP_157460581.1">
    <property type="nucleotide sequence ID" value="NZ_WQLB01000029.1"/>
</dbReference>